<dbReference type="SUPFAM" id="SSF56645">
    <property type="entry name" value="Acyl-CoA dehydrogenase NM domain-like"/>
    <property type="match status" value="1"/>
</dbReference>
<dbReference type="Pfam" id="PF02771">
    <property type="entry name" value="Acyl-CoA_dh_N"/>
    <property type="match status" value="1"/>
</dbReference>
<gene>
    <name evidence="2" type="ORF">METZ01_LOCUS305640</name>
</gene>
<dbReference type="GO" id="GO:0050660">
    <property type="term" value="F:flavin adenine dinucleotide binding"/>
    <property type="evidence" value="ECO:0007669"/>
    <property type="project" value="InterPro"/>
</dbReference>
<accession>A0A382MVJ3</accession>
<dbReference type="GO" id="GO:0016627">
    <property type="term" value="F:oxidoreductase activity, acting on the CH-CH group of donors"/>
    <property type="evidence" value="ECO:0007669"/>
    <property type="project" value="InterPro"/>
</dbReference>
<proteinExistence type="predicted"/>
<dbReference type="Gene3D" id="1.10.540.10">
    <property type="entry name" value="Acyl-CoA dehydrogenase/oxidase, N-terminal domain"/>
    <property type="match status" value="1"/>
</dbReference>
<dbReference type="InterPro" id="IPR037069">
    <property type="entry name" value="AcylCoA_DH/ox_N_sf"/>
</dbReference>
<dbReference type="InterPro" id="IPR013786">
    <property type="entry name" value="AcylCoA_DH/ox_N"/>
</dbReference>
<feature type="domain" description="Acyl-CoA dehydrogenase/oxidase N-terminal" evidence="1">
    <location>
        <begin position="6"/>
        <end position="47"/>
    </location>
</feature>
<dbReference type="EMBL" id="UINC01096144">
    <property type="protein sequence ID" value="SVC52786.1"/>
    <property type="molecule type" value="Genomic_DNA"/>
</dbReference>
<reference evidence="2" key="1">
    <citation type="submission" date="2018-05" db="EMBL/GenBank/DDBJ databases">
        <authorList>
            <person name="Lanie J.A."/>
            <person name="Ng W.-L."/>
            <person name="Kazmierczak K.M."/>
            <person name="Andrzejewski T.M."/>
            <person name="Davidsen T.M."/>
            <person name="Wayne K.J."/>
            <person name="Tettelin H."/>
            <person name="Glass J.I."/>
            <person name="Rusch D."/>
            <person name="Podicherti R."/>
            <person name="Tsui H.-C.T."/>
            <person name="Winkler M.E."/>
        </authorList>
    </citation>
    <scope>NUCLEOTIDE SEQUENCE</scope>
</reference>
<protein>
    <recommendedName>
        <fullName evidence="1">Acyl-CoA dehydrogenase/oxidase N-terminal domain-containing protein</fullName>
    </recommendedName>
</protein>
<organism evidence="2">
    <name type="scientific">marine metagenome</name>
    <dbReference type="NCBI Taxonomy" id="408172"/>
    <lineage>
        <taxon>unclassified sequences</taxon>
        <taxon>metagenomes</taxon>
        <taxon>ecological metagenomes</taxon>
    </lineage>
</organism>
<name>A0A382MVJ3_9ZZZZ</name>
<feature type="non-terminal residue" evidence="2">
    <location>
        <position position="56"/>
    </location>
</feature>
<sequence length="56" mass="6337">MDFALTDEQEMVVDTVRAFTERELVPYEDEVEHLGDVPPDLVSQIRDRALAAGIYA</sequence>
<evidence type="ECO:0000313" key="2">
    <source>
        <dbReference type="EMBL" id="SVC52786.1"/>
    </source>
</evidence>
<evidence type="ECO:0000259" key="1">
    <source>
        <dbReference type="Pfam" id="PF02771"/>
    </source>
</evidence>
<dbReference type="AlphaFoldDB" id="A0A382MVJ3"/>
<dbReference type="InterPro" id="IPR009100">
    <property type="entry name" value="AcylCoA_DH/oxidase_NM_dom_sf"/>
</dbReference>